<comment type="caution">
    <text evidence="1">The sequence shown here is derived from an EMBL/GenBank/DDBJ whole genome shotgun (WGS) entry which is preliminary data.</text>
</comment>
<dbReference type="EMBL" id="LQZT01000034">
    <property type="protein sequence ID" value="OCW56769.1"/>
    <property type="molecule type" value="Genomic_DNA"/>
</dbReference>
<evidence type="ECO:0000313" key="1">
    <source>
        <dbReference type="EMBL" id="OCW56769.1"/>
    </source>
</evidence>
<name>A0A1C1YTA0_9HYPH</name>
<dbReference type="OrthoDB" id="8116865at2"/>
<dbReference type="STRING" id="1480615.AWJ14_17770"/>
<evidence type="ECO:0000313" key="2">
    <source>
        <dbReference type="Proteomes" id="UP000094795"/>
    </source>
</evidence>
<dbReference type="RefSeq" id="WP_066181582.1">
    <property type="nucleotide sequence ID" value="NZ_LQZT01000034.1"/>
</dbReference>
<protein>
    <submittedName>
        <fullName evidence="1">Uncharacterized protein</fullName>
    </submittedName>
</protein>
<reference evidence="1 2" key="1">
    <citation type="submission" date="2015-12" db="EMBL/GenBank/DDBJ databases">
        <authorList>
            <person name="Shamseldin A."/>
            <person name="Moawad H."/>
            <person name="Abd El-Rahim W.M."/>
            <person name="Sadowsky M.J."/>
        </authorList>
    </citation>
    <scope>NUCLEOTIDE SEQUENCE [LARGE SCALE GENOMIC DNA]</scope>
    <source>
        <strain evidence="1 2">JC234</strain>
    </source>
</reference>
<organism evidence="1 2">
    <name type="scientific">Hoeflea olei</name>
    <dbReference type="NCBI Taxonomy" id="1480615"/>
    <lineage>
        <taxon>Bacteria</taxon>
        <taxon>Pseudomonadati</taxon>
        <taxon>Pseudomonadota</taxon>
        <taxon>Alphaproteobacteria</taxon>
        <taxon>Hyphomicrobiales</taxon>
        <taxon>Rhizobiaceae</taxon>
        <taxon>Hoeflea</taxon>
    </lineage>
</organism>
<proteinExistence type="predicted"/>
<accession>A0A1C1YTA0</accession>
<sequence length="67" mass="7715">MTPRRRTTPPLEIVTLDTQTELDRLAMVMMQLDMALALAREKRMVHVEAHLESALEEARSVRQSLLN</sequence>
<dbReference type="Proteomes" id="UP000094795">
    <property type="component" value="Unassembled WGS sequence"/>
</dbReference>
<dbReference type="AlphaFoldDB" id="A0A1C1YTA0"/>
<gene>
    <name evidence="1" type="ORF">AWJ14_17770</name>
</gene>
<keyword evidence="2" id="KW-1185">Reference proteome</keyword>